<name>A0A2N5TMK3_9BASI</name>
<evidence type="ECO:0000313" key="4">
    <source>
        <dbReference type="Proteomes" id="UP000235392"/>
    </source>
</evidence>
<dbReference type="Proteomes" id="UP000235392">
    <property type="component" value="Unassembled WGS sequence"/>
</dbReference>
<dbReference type="EMBL" id="PGCI01000316">
    <property type="protein sequence ID" value="PLW29878.1"/>
    <property type="molecule type" value="Genomic_DNA"/>
</dbReference>
<dbReference type="AlphaFoldDB" id="A0A2N5TMK3"/>
<gene>
    <name evidence="3" type="ORF">PCASD_16596</name>
    <name evidence="2" type="ORF">PCASD_20765</name>
</gene>
<protein>
    <submittedName>
        <fullName evidence="2">Uncharacterized protein</fullName>
    </submittedName>
</protein>
<reference evidence="2 4" key="1">
    <citation type="submission" date="2017-11" db="EMBL/GenBank/DDBJ databases">
        <title>De novo assembly and phasing of dikaryotic genomes from two isolates of Puccinia coronata f. sp. avenae, the causal agent of oat crown rust.</title>
        <authorList>
            <person name="Miller M.E."/>
            <person name="Zhang Y."/>
            <person name="Omidvar V."/>
            <person name="Sperschneider J."/>
            <person name="Schwessinger B."/>
            <person name="Raley C."/>
            <person name="Palmer J.M."/>
            <person name="Garnica D."/>
            <person name="Upadhyaya N."/>
            <person name="Rathjen J."/>
            <person name="Taylor J.M."/>
            <person name="Park R.F."/>
            <person name="Dodds P.N."/>
            <person name="Hirsch C.D."/>
            <person name="Kianian S.F."/>
            <person name="Figueroa M."/>
        </authorList>
    </citation>
    <scope>NUCLEOTIDE SEQUENCE [LARGE SCALE GENOMIC DNA]</scope>
    <source>
        <strain evidence="2">12SD80</strain>
    </source>
</reference>
<sequence>MYRSNTLLRYQYSSGCIGQTGEMGRPWSPQGLRHAQMLCSFIAAELDAAQRSEGDLGPPRGCAAPSCSAASSLQSWMRHSALRETSVPPGTAPRPAAIELGRQTQSRKELRRAHRSDALHSRRCTAGTPVLQYVW</sequence>
<evidence type="ECO:0000313" key="3">
    <source>
        <dbReference type="EMBL" id="PLW29878.1"/>
    </source>
</evidence>
<proteinExistence type="predicted"/>
<organism evidence="2 4">
    <name type="scientific">Puccinia coronata f. sp. avenae</name>
    <dbReference type="NCBI Taxonomy" id="200324"/>
    <lineage>
        <taxon>Eukaryota</taxon>
        <taxon>Fungi</taxon>
        <taxon>Dikarya</taxon>
        <taxon>Basidiomycota</taxon>
        <taxon>Pucciniomycotina</taxon>
        <taxon>Pucciniomycetes</taxon>
        <taxon>Pucciniales</taxon>
        <taxon>Pucciniaceae</taxon>
        <taxon>Puccinia</taxon>
    </lineage>
</organism>
<comment type="caution">
    <text evidence="2">The sequence shown here is derived from an EMBL/GenBank/DDBJ whole genome shotgun (WGS) entry which is preliminary data.</text>
</comment>
<evidence type="ECO:0000313" key="2">
    <source>
        <dbReference type="EMBL" id="PLW26713.1"/>
    </source>
</evidence>
<accession>A0A2N5TMK3</accession>
<dbReference type="EMBL" id="PGCI01000447">
    <property type="protein sequence ID" value="PLW26713.1"/>
    <property type="molecule type" value="Genomic_DNA"/>
</dbReference>
<feature type="region of interest" description="Disordered" evidence="1">
    <location>
        <begin position="85"/>
        <end position="119"/>
    </location>
</feature>
<evidence type="ECO:0000256" key="1">
    <source>
        <dbReference type="SAM" id="MobiDB-lite"/>
    </source>
</evidence>